<dbReference type="AlphaFoldDB" id="E9HM55"/>
<dbReference type="InParanoid" id="E9HM55"/>
<sequence length="93" mass="10451">MAPNGTILADSLTGYVLPRAPFTTVTTNQMEVVFETDKSNIGLPMRFRPACWQANYKVDFPSLGQYVVIQFQKLLCHQPKFLQPVDMADIKTG</sequence>
<protein>
    <submittedName>
        <fullName evidence="1">Uncharacterized protein</fullName>
    </submittedName>
</protein>
<dbReference type="EMBL" id="GL732684">
    <property type="protein sequence ID" value="EFX67197.1"/>
    <property type="molecule type" value="Genomic_DNA"/>
</dbReference>
<organism evidence="1 2">
    <name type="scientific">Daphnia pulex</name>
    <name type="common">Water flea</name>
    <dbReference type="NCBI Taxonomy" id="6669"/>
    <lineage>
        <taxon>Eukaryota</taxon>
        <taxon>Metazoa</taxon>
        <taxon>Ecdysozoa</taxon>
        <taxon>Arthropoda</taxon>
        <taxon>Crustacea</taxon>
        <taxon>Branchiopoda</taxon>
        <taxon>Diplostraca</taxon>
        <taxon>Cladocera</taxon>
        <taxon>Anomopoda</taxon>
        <taxon>Daphniidae</taxon>
        <taxon>Daphnia</taxon>
    </lineage>
</organism>
<evidence type="ECO:0000313" key="2">
    <source>
        <dbReference type="Proteomes" id="UP000000305"/>
    </source>
</evidence>
<dbReference type="HOGENOM" id="CLU_2401860_0_0_1"/>
<accession>E9HM55</accession>
<gene>
    <name evidence="1" type="ORF">DAPPUDRAFT_331324</name>
</gene>
<proteinExistence type="predicted"/>
<evidence type="ECO:0000313" key="1">
    <source>
        <dbReference type="EMBL" id="EFX67197.1"/>
    </source>
</evidence>
<name>E9HM55_DAPPU</name>
<reference evidence="1 2" key="1">
    <citation type="journal article" date="2011" name="Science">
        <title>The ecoresponsive genome of Daphnia pulex.</title>
        <authorList>
            <person name="Colbourne J.K."/>
            <person name="Pfrender M.E."/>
            <person name="Gilbert D."/>
            <person name="Thomas W.K."/>
            <person name="Tucker A."/>
            <person name="Oakley T.H."/>
            <person name="Tokishita S."/>
            <person name="Aerts A."/>
            <person name="Arnold G.J."/>
            <person name="Basu M.K."/>
            <person name="Bauer D.J."/>
            <person name="Caceres C.E."/>
            <person name="Carmel L."/>
            <person name="Casola C."/>
            <person name="Choi J.H."/>
            <person name="Detter J.C."/>
            <person name="Dong Q."/>
            <person name="Dusheyko S."/>
            <person name="Eads B.D."/>
            <person name="Frohlich T."/>
            <person name="Geiler-Samerotte K.A."/>
            <person name="Gerlach D."/>
            <person name="Hatcher P."/>
            <person name="Jogdeo S."/>
            <person name="Krijgsveld J."/>
            <person name="Kriventseva E.V."/>
            <person name="Kultz D."/>
            <person name="Laforsch C."/>
            <person name="Lindquist E."/>
            <person name="Lopez J."/>
            <person name="Manak J.R."/>
            <person name="Muller J."/>
            <person name="Pangilinan J."/>
            <person name="Patwardhan R.P."/>
            <person name="Pitluck S."/>
            <person name="Pritham E.J."/>
            <person name="Rechtsteiner A."/>
            <person name="Rho M."/>
            <person name="Rogozin I.B."/>
            <person name="Sakarya O."/>
            <person name="Salamov A."/>
            <person name="Schaack S."/>
            <person name="Shapiro H."/>
            <person name="Shiga Y."/>
            <person name="Skalitzky C."/>
            <person name="Smith Z."/>
            <person name="Souvorov A."/>
            <person name="Sung W."/>
            <person name="Tang Z."/>
            <person name="Tsuchiya D."/>
            <person name="Tu H."/>
            <person name="Vos H."/>
            <person name="Wang M."/>
            <person name="Wolf Y.I."/>
            <person name="Yamagata H."/>
            <person name="Yamada T."/>
            <person name="Ye Y."/>
            <person name="Shaw J.R."/>
            <person name="Andrews J."/>
            <person name="Crease T.J."/>
            <person name="Tang H."/>
            <person name="Lucas S.M."/>
            <person name="Robertson H.M."/>
            <person name="Bork P."/>
            <person name="Koonin E.V."/>
            <person name="Zdobnov E.M."/>
            <person name="Grigoriev I.V."/>
            <person name="Lynch M."/>
            <person name="Boore J.L."/>
        </authorList>
    </citation>
    <scope>NUCLEOTIDE SEQUENCE [LARGE SCALE GENOMIC DNA]</scope>
</reference>
<keyword evidence="2" id="KW-1185">Reference proteome</keyword>
<dbReference type="KEGG" id="dpx:DAPPUDRAFT_331324"/>
<dbReference type="STRING" id="6669.E9HM55"/>
<dbReference type="Proteomes" id="UP000000305">
    <property type="component" value="Unassembled WGS sequence"/>
</dbReference>